<dbReference type="EMBL" id="CP128399">
    <property type="protein sequence ID" value="WJW66034.1"/>
    <property type="molecule type" value="Genomic_DNA"/>
</dbReference>
<dbReference type="RefSeq" id="WP_341467917.1">
    <property type="nucleotide sequence ID" value="NZ_CP128399.1"/>
</dbReference>
<accession>A0A8T7LXH8</accession>
<evidence type="ECO:0000313" key="1">
    <source>
        <dbReference type="EMBL" id="NWJ46664.1"/>
    </source>
</evidence>
<sequence>MENEQHPESGYDWSIHLKEMEATLVNIGYELLPTPDESLLVRAYREWGQIAGSLHIDAKGLLHFSMTRPLDQFWSEPLTMGDFTFVVSQTHTESLNISHILTDQDCLRFRDLLQELENIGHANWKQLNTLTFEH</sequence>
<dbReference type="AlphaFoldDB" id="A0A8T7LXH8"/>
<dbReference type="EMBL" id="JACATZ010000001">
    <property type="protein sequence ID" value="NWJ46664.1"/>
    <property type="molecule type" value="Genomic_DNA"/>
</dbReference>
<evidence type="ECO:0000313" key="3">
    <source>
        <dbReference type="Proteomes" id="UP000521676"/>
    </source>
</evidence>
<dbReference type="Proteomes" id="UP001431572">
    <property type="component" value="Chromosome 1"/>
</dbReference>
<protein>
    <submittedName>
        <fullName evidence="1">Uncharacterized protein</fullName>
    </submittedName>
</protein>
<organism evidence="1 3">
    <name type="scientific">Candidatus Chlorohelix allophototropha</name>
    <dbReference type="NCBI Taxonomy" id="3003348"/>
    <lineage>
        <taxon>Bacteria</taxon>
        <taxon>Bacillati</taxon>
        <taxon>Chloroflexota</taxon>
        <taxon>Chloroflexia</taxon>
        <taxon>Candidatus Chloroheliales</taxon>
        <taxon>Candidatus Chloroheliaceae</taxon>
        <taxon>Candidatus Chlorohelix</taxon>
    </lineage>
</organism>
<gene>
    <name evidence="1" type="ORF">HXX08_12355</name>
    <name evidence="2" type="ORF">OZ401_001816</name>
</gene>
<evidence type="ECO:0000313" key="2">
    <source>
        <dbReference type="EMBL" id="WJW66034.1"/>
    </source>
</evidence>
<reference evidence="1 3" key="1">
    <citation type="submission" date="2020-06" db="EMBL/GenBank/DDBJ databases">
        <title>Anoxygenic phototrophic Chloroflexota member uses a Type I reaction center.</title>
        <authorList>
            <person name="Tsuji J.M."/>
            <person name="Shaw N.A."/>
            <person name="Nagashima S."/>
            <person name="Venkiteswaran J."/>
            <person name="Schiff S.L."/>
            <person name="Hanada S."/>
            <person name="Tank M."/>
            <person name="Neufeld J.D."/>
        </authorList>
    </citation>
    <scope>NUCLEOTIDE SEQUENCE [LARGE SCALE GENOMIC DNA]</scope>
    <source>
        <strain evidence="1">L227-S17</strain>
    </source>
</reference>
<keyword evidence="4" id="KW-1185">Reference proteome</keyword>
<name>A0A8T7LXH8_9CHLR</name>
<evidence type="ECO:0000313" key="4">
    <source>
        <dbReference type="Proteomes" id="UP001431572"/>
    </source>
</evidence>
<dbReference type="Proteomes" id="UP000521676">
    <property type="component" value="Unassembled WGS sequence"/>
</dbReference>
<proteinExistence type="predicted"/>
<reference evidence="2" key="2">
    <citation type="journal article" date="2024" name="Nature">
        <title>Anoxygenic phototroph of the Chloroflexota uses a type I reaction centre.</title>
        <authorList>
            <person name="Tsuji J.M."/>
            <person name="Shaw N.A."/>
            <person name="Nagashima S."/>
            <person name="Venkiteswaran J.J."/>
            <person name="Schiff S.L."/>
            <person name="Watanabe T."/>
            <person name="Fukui M."/>
            <person name="Hanada S."/>
            <person name="Tank M."/>
            <person name="Neufeld J.D."/>
        </authorList>
    </citation>
    <scope>NUCLEOTIDE SEQUENCE</scope>
    <source>
        <strain evidence="2">L227-S17</strain>
    </source>
</reference>